<dbReference type="Pfam" id="PF25917">
    <property type="entry name" value="BSH_RND"/>
    <property type="match status" value="1"/>
</dbReference>
<proteinExistence type="inferred from homology"/>
<comment type="similarity">
    <text evidence="1">Belongs to the membrane fusion protein (MFP) (TC 8.A.1) family.</text>
</comment>
<sequence>MKKKLFFCGTFIVIATITLVFGSFIKASDKKETSYITATVTRGDIIQRVSATGTLQAINTVEVGSQISGTIEKIFVDYNSTVKAGQVLAQIDPSTLEAAVLEAQATLDSAVAALTEAEAKDALARKNYERKKKLLEQDFIAQSDVDETYAEWQSAKAAVASAKASIKGAKAALEKAKRNLTYATIKSPVSGVVIDKAVSEGQTVAASLEAPTLFTIAEDLTNMQVEVTVDEADIGQVKEGQIAKFFVDSFPEETYFGKVRQIRLSPTEEENVVTYTVIVDVQNPQLKLLPGMTANVTIEIASAKNVLKVPSAALTFSPQDSQNNTTLSTYTIEPSHVIWVLDEGKPKPIKVNVGLSDGNFTEITGDVEEGQIVILSSSATSTTSNKRTPMRFFP</sequence>
<evidence type="ECO:0000259" key="2">
    <source>
        <dbReference type="Pfam" id="PF25876"/>
    </source>
</evidence>
<evidence type="ECO:0000256" key="1">
    <source>
        <dbReference type="ARBA" id="ARBA00009477"/>
    </source>
</evidence>
<organism evidence="5 6">
    <name type="scientific">Thermovirga lienii (strain ATCC BAA-1197 / DSM 17291 / Cas60314)</name>
    <dbReference type="NCBI Taxonomy" id="580340"/>
    <lineage>
        <taxon>Bacteria</taxon>
        <taxon>Thermotogati</taxon>
        <taxon>Synergistota</taxon>
        <taxon>Synergistia</taxon>
        <taxon>Synergistales</taxon>
        <taxon>Thermovirgaceae</taxon>
        <taxon>Thermovirga</taxon>
    </lineage>
</organism>
<dbReference type="STRING" id="580340.Tlie_1637"/>
<dbReference type="NCBIfam" id="TIGR01730">
    <property type="entry name" value="RND_mfp"/>
    <property type="match status" value="1"/>
</dbReference>
<dbReference type="Gene3D" id="2.40.50.100">
    <property type="match status" value="2"/>
</dbReference>
<protein>
    <submittedName>
        <fullName evidence="5">Efflux transporter, RND family, MFP subunit</fullName>
    </submittedName>
</protein>
<dbReference type="GO" id="GO:0015562">
    <property type="term" value="F:efflux transmembrane transporter activity"/>
    <property type="evidence" value="ECO:0007669"/>
    <property type="project" value="TreeGrafter"/>
</dbReference>
<name>G7V7V5_THELD</name>
<dbReference type="SUPFAM" id="SSF111369">
    <property type="entry name" value="HlyD-like secretion proteins"/>
    <property type="match status" value="1"/>
</dbReference>
<accession>G7V7V5</accession>
<dbReference type="PANTHER" id="PTHR30469:SF33">
    <property type="entry name" value="SLR1207 PROTEIN"/>
    <property type="match status" value="1"/>
</dbReference>
<dbReference type="InterPro" id="IPR058636">
    <property type="entry name" value="Beta-barrel_YknX"/>
</dbReference>
<dbReference type="KEGG" id="tli:Tlie_1637"/>
<dbReference type="GO" id="GO:1990281">
    <property type="term" value="C:efflux pump complex"/>
    <property type="evidence" value="ECO:0007669"/>
    <property type="project" value="TreeGrafter"/>
</dbReference>
<evidence type="ECO:0000313" key="5">
    <source>
        <dbReference type="EMBL" id="AER67359.1"/>
    </source>
</evidence>
<dbReference type="PANTHER" id="PTHR30469">
    <property type="entry name" value="MULTIDRUG RESISTANCE PROTEIN MDTA"/>
    <property type="match status" value="1"/>
</dbReference>
<dbReference type="Proteomes" id="UP000005868">
    <property type="component" value="Chromosome"/>
</dbReference>
<dbReference type="eggNOG" id="COG0845">
    <property type="taxonomic scope" value="Bacteria"/>
</dbReference>
<dbReference type="OrthoDB" id="9809068at2"/>
<dbReference type="InterPro" id="IPR006143">
    <property type="entry name" value="RND_pump_MFP"/>
</dbReference>
<dbReference type="InterPro" id="IPR058625">
    <property type="entry name" value="MdtA-like_BSH"/>
</dbReference>
<keyword evidence="6" id="KW-1185">Reference proteome</keyword>
<evidence type="ECO:0000313" key="6">
    <source>
        <dbReference type="Proteomes" id="UP000005868"/>
    </source>
</evidence>
<dbReference type="InterPro" id="IPR058624">
    <property type="entry name" value="MdtA-like_HH"/>
</dbReference>
<dbReference type="Pfam" id="PF25990">
    <property type="entry name" value="Beta-barrel_YknX"/>
    <property type="match status" value="1"/>
</dbReference>
<dbReference type="Gene3D" id="2.40.30.170">
    <property type="match status" value="1"/>
</dbReference>
<evidence type="ECO:0000259" key="3">
    <source>
        <dbReference type="Pfam" id="PF25917"/>
    </source>
</evidence>
<feature type="domain" description="YknX-like beta-barrel" evidence="4">
    <location>
        <begin position="223"/>
        <end position="298"/>
    </location>
</feature>
<dbReference type="Pfam" id="PF25876">
    <property type="entry name" value="HH_MFP_RND"/>
    <property type="match status" value="1"/>
</dbReference>
<dbReference type="AlphaFoldDB" id="G7V7V5"/>
<feature type="domain" description="Multidrug resistance protein MdtA-like barrel-sandwich hybrid" evidence="3">
    <location>
        <begin position="59"/>
        <end position="211"/>
    </location>
</feature>
<reference evidence="5 6" key="2">
    <citation type="journal article" date="2012" name="Stand. Genomic Sci.">
        <title>Genome sequence of the moderately thermophilic, amino-acid-degrading and sulfur-reducing bacterium Thermovirga lienii type strain (Cas60314(T)).</title>
        <authorList>
            <person name="Goker M."/>
            <person name="Saunders E."/>
            <person name="Lapidus A."/>
            <person name="Nolan M."/>
            <person name="Lucas S."/>
            <person name="Hammon N."/>
            <person name="Deshpande S."/>
            <person name="Cheng J.F."/>
            <person name="Han C."/>
            <person name="Tapia R."/>
            <person name="Goodwin L.A."/>
            <person name="Pitluck S."/>
            <person name="Liolios K."/>
            <person name="Mavromatis K."/>
            <person name="Pagani I."/>
            <person name="Ivanova N."/>
            <person name="Mikhailova N."/>
            <person name="Pati A."/>
            <person name="Chen A."/>
            <person name="Palaniappan K."/>
            <person name="Land M."/>
            <person name="Chang Y.J."/>
            <person name="Jeffries C.D."/>
            <person name="Brambilla E.M."/>
            <person name="Rohde M."/>
            <person name="Spring S."/>
            <person name="Detter J.C."/>
            <person name="Woyke T."/>
            <person name="Bristow J."/>
            <person name="Eisen J.A."/>
            <person name="Markowitz V."/>
            <person name="Hugenholtz P."/>
            <person name="Kyrpides N.C."/>
            <person name="Klenk H.P."/>
        </authorList>
    </citation>
    <scope>NUCLEOTIDE SEQUENCE [LARGE SCALE GENOMIC DNA]</scope>
    <source>
        <strain evidence="6">ATCC BAA-1197 / DSM 17291 / Cas60314</strain>
    </source>
</reference>
<gene>
    <name evidence="5" type="ordered locus">Tlie_1637</name>
</gene>
<evidence type="ECO:0000259" key="4">
    <source>
        <dbReference type="Pfam" id="PF25990"/>
    </source>
</evidence>
<reference evidence="6" key="1">
    <citation type="submission" date="2011-10" db="EMBL/GenBank/DDBJ databases">
        <title>The complete genome of chromosome of Thermovirga lienii DSM 17291.</title>
        <authorList>
            <consortium name="US DOE Joint Genome Institute (JGI-PGF)"/>
            <person name="Lucas S."/>
            <person name="Copeland A."/>
            <person name="Lapidus A."/>
            <person name="Glavina del Rio T."/>
            <person name="Dalin E."/>
            <person name="Tice H."/>
            <person name="Bruce D."/>
            <person name="Goodwin L."/>
            <person name="Pitluck S."/>
            <person name="Peters L."/>
            <person name="Mikhailova N."/>
            <person name="Saunders E."/>
            <person name="Kyrpides N."/>
            <person name="Mavromatis K."/>
            <person name="Ivanova N."/>
            <person name="Last F.I."/>
            <person name="Brettin T."/>
            <person name="Detter J.C."/>
            <person name="Han C."/>
            <person name="Larimer F."/>
            <person name="Land M."/>
            <person name="Hauser L."/>
            <person name="Markowitz V."/>
            <person name="Cheng J.-F."/>
            <person name="Hugenholtz P."/>
            <person name="Woyke T."/>
            <person name="Wu D."/>
            <person name="Spring S."/>
            <person name="Schroeder M."/>
            <person name="Brambilla E.-M."/>
            <person name="Klenk H.-P."/>
            <person name="Eisen J.A."/>
        </authorList>
    </citation>
    <scope>NUCLEOTIDE SEQUENCE [LARGE SCALE GENOMIC DNA]</scope>
    <source>
        <strain evidence="6">ATCC BAA-1197 / DSM 17291 / Cas60314</strain>
    </source>
</reference>
<feature type="domain" description="Multidrug resistance protein MdtA-like alpha-helical hairpin" evidence="2">
    <location>
        <begin position="108"/>
        <end position="183"/>
    </location>
</feature>
<dbReference type="EMBL" id="CP003096">
    <property type="protein sequence ID" value="AER67359.1"/>
    <property type="molecule type" value="Genomic_DNA"/>
</dbReference>
<dbReference type="HOGENOM" id="CLU_018816_14_1_0"/>
<dbReference type="Gene3D" id="2.40.420.20">
    <property type="match status" value="1"/>
</dbReference>